<gene>
    <name evidence="7" type="ordered locus">M301_0154</name>
</gene>
<accession>D7DKT1</accession>
<dbReference type="eggNOG" id="COG1585">
    <property type="taxonomic scope" value="Bacteria"/>
</dbReference>
<dbReference type="AlphaFoldDB" id="D7DKT1"/>
<dbReference type="Proteomes" id="UP000000383">
    <property type="component" value="Chromosome"/>
</dbReference>
<name>D7DKT1_METV0</name>
<dbReference type="OrthoDB" id="8536525at2"/>
<keyword evidence="3 5" id="KW-1133">Transmembrane helix</keyword>
<keyword evidence="8" id="KW-1185">Reference proteome</keyword>
<keyword evidence="4 5" id="KW-0472">Membrane</keyword>
<dbReference type="Gene3D" id="2.40.50.140">
    <property type="entry name" value="Nucleic acid-binding proteins"/>
    <property type="match status" value="1"/>
</dbReference>
<feature type="transmembrane region" description="Helical" evidence="5">
    <location>
        <begin position="49"/>
        <end position="68"/>
    </location>
</feature>
<dbReference type="GO" id="GO:0005886">
    <property type="term" value="C:plasma membrane"/>
    <property type="evidence" value="ECO:0007669"/>
    <property type="project" value="TreeGrafter"/>
</dbReference>
<sequence length="146" mass="15838">MDPMWMWAAIGIILLAVEMATGTFYVLWFGVAALCVAVIMWLFPNTSEAIQYSAFAALSLSSLAIWRINYKKTSTSTRVGQSQGEEIGRVGTVIETASLKQNGKIRFAQGLMGSREWTAIADETIESGSDARVVAVVGNALKISKK</sequence>
<keyword evidence="2 5" id="KW-0812">Transmembrane</keyword>
<dbReference type="PANTHER" id="PTHR33507:SF3">
    <property type="entry name" value="INNER MEMBRANE PROTEIN YBBJ"/>
    <property type="match status" value="1"/>
</dbReference>
<evidence type="ECO:0000256" key="2">
    <source>
        <dbReference type="ARBA" id="ARBA00022692"/>
    </source>
</evidence>
<organism evidence="7 8">
    <name type="scientific">Methylotenera versatilis (strain 301)</name>
    <dbReference type="NCBI Taxonomy" id="666681"/>
    <lineage>
        <taxon>Bacteria</taxon>
        <taxon>Pseudomonadati</taxon>
        <taxon>Pseudomonadota</taxon>
        <taxon>Betaproteobacteria</taxon>
        <taxon>Nitrosomonadales</taxon>
        <taxon>Methylophilaceae</taxon>
        <taxon>Methylotenera</taxon>
    </lineage>
</organism>
<dbReference type="PANTHER" id="PTHR33507">
    <property type="entry name" value="INNER MEMBRANE PROTEIN YBBJ"/>
    <property type="match status" value="1"/>
</dbReference>
<evidence type="ECO:0000313" key="8">
    <source>
        <dbReference type="Proteomes" id="UP000000383"/>
    </source>
</evidence>
<evidence type="ECO:0000313" key="7">
    <source>
        <dbReference type="EMBL" id="ADI28542.1"/>
    </source>
</evidence>
<evidence type="ECO:0000256" key="3">
    <source>
        <dbReference type="ARBA" id="ARBA00022989"/>
    </source>
</evidence>
<evidence type="ECO:0000256" key="4">
    <source>
        <dbReference type="ARBA" id="ARBA00023136"/>
    </source>
</evidence>
<dbReference type="STRING" id="666681.M301_0154"/>
<dbReference type="EMBL" id="CP002056">
    <property type="protein sequence ID" value="ADI28542.1"/>
    <property type="molecule type" value="Genomic_DNA"/>
</dbReference>
<feature type="domain" description="NfeD-like C-terminal" evidence="6">
    <location>
        <begin position="86"/>
        <end position="144"/>
    </location>
</feature>
<dbReference type="HOGENOM" id="CLU_116732_4_2_4"/>
<reference evidence="8" key="1">
    <citation type="submission" date="2010-05" db="EMBL/GenBank/DDBJ databases">
        <title>Complete sequence of Methylotenera sp. 301.</title>
        <authorList>
            <person name="Lucas S."/>
            <person name="Copeland A."/>
            <person name="Lapidus A."/>
            <person name="Cheng J.-F."/>
            <person name="Bruce D."/>
            <person name="Goodwin L."/>
            <person name="Pitluck S."/>
            <person name="Clum A."/>
            <person name="Land M."/>
            <person name="Hauser L."/>
            <person name="Kyrpides N."/>
            <person name="Ivanova N."/>
            <person name="Chistoservova L."/>
            <person name="Kalyuzhnaya M."/>
            <person name="Woyke T."/>
        </authorList>
    </citation>
    <scope>NUCLEOTIDE SEQUENCE [LARGE SCALE GENOMIC DNA]</scope>
    <source>
        <strain evidence="8">301</strain>
    </source>
</reference>
<dbReference type="InterPro" id="IPR002810">
    <property type="entry name" value="NfeD-like_C"/>
</dbReference>
<proteinExistence type="predicted"/>
<feature type="transmembrane region" description="Helical" evidence="5">
    <location>
        <begin position="12"/>
        <end position="43"/>
    </location>
</feature>
<reference evidence="7 8" key="2">
    <citation type="journal article" date="2011" name="J. Bacteriol.">
        <title>Genomes of three methylotrophs from a single niche uncover genetic and metabolic divergence of Methylophilaceae.</title>
        <authorList>
            <person name="Lapidus A."/>
            <person name="Clum A."/>
            <person name="Labutti K."/>
            <person name="Kaluzhnaya M.G."/>
            <person name="Lim S."/>
            <person name="Beck D.A."/>
            <person name="Glavina Del Rio T."/>
            <person name="Nolan M."/>
            <person name="Mavromatis K."/>
            <person name="Huntemann M."/>
            <person name="Lucas S."/>
            <person name="Lidstrom M.E."/>
            <person name="Ivanova N."/>
            <person name="Chistoserdova L."/>
        </authorList>
    </citation>
    <scope>NUCLEOTIDE SEQUENCE [LARGE SCALE GENOMIC DNA]</scope>
    <source>
        <strain evidence="7 8">301</strain>
    </source>
</reference>
<comment type="subcellular location">
    <subcellularLocation>
        <location evidence="1">Membrane</location>
        <topology evidence="1">Multi-pass membrane protein</topology>
    </subcellularLocation>
</comment>
<evidence type="ECO:0000256" key="1">
    <source>
        <dbReference type="ARBA" id="ARBA00004141"/>
    </source>
</evidence>
<evidence type="ECO:0000259" key="6">
    <source>
        <dbReference type="Pfam" id="PF01957"/>
    </source>
</evidence>
<dbReference type="KEGG" id="meh:M301_0154"/>
<dbReference type="InterPro" id="IPR012340">
    <property type="entry name" value="NA-bd_OB-fold"/>
</dbReference>
<dbReference type="RefSeq" id="WP_013146859.1">
    <property type="nucleotide sequence ID" value="NC_014207.1"/>
</dbReference>
<dbReference type="Pfam" id="PF01957">
    <property type="entry name" value="NfeD"/>
    <property type="match status" value="1"/>
</dbReference>
<protein>
    <recommendedName>
        <fullName evidence="6">NfeD-like C-terminal domain-containing protein</fullName>
    </recommendedName>
</protein>
<evidence type="ECO:0000256" key="5">
    <source>
        <dbReference type="SAM" id="Phobius"/>
    </source>
</evidence>
<dbReference type="InterPro" id="IPR052165">
    <property type="entry name" value="Membrane_assoc_protease"/>
</dbReference>